<dbReference type="EC" id="2.7.13.3" evidence="3"/>
<keyword evidence="9 10" id="KW-0472">Membrane</keyword>
<dbReference type="PRINTS" id="PR00344">
    <property type="entry name" value="BCTRLSENSOR"/>
</dbReference>
<comment type="catalytic activity">
    <reaction evidence="1">
        <text>ATP + protein L-histidine = ADP + protein N-phospho-L-histidine.</text>
        <dbReference type="EC" id="2.7.13.3"/>
    </reaction>
</comment>
<evidence type="ECO:0000256" key="10">
    <source>
        <dbReference type="SAM" id="Phobius"/>
    </source>
</evidence>
<evidence type="ECO:0000256" key="1">
    <source>
        <dbReference type="ARBA" id="ARBA00000085"/>
    </source>
</evidence>
<evidence type="ECO:0000256" key="2">
    <source>
        <dbReference type="ARBA" id="ARBA00004370"/>
    </source>
</evidence>
<keyword evidence="7 12" id="KW-0418">Kinase</keyword>
<reference evidence="12 13" key="1">
    <citation type="submission" date="2023-10" db="EMBL/GenBank/DDBJ databases">
        <title>Complete Genome Sequence of Limnobacter thiooxidans CS-K2T, Isolated from freshwater lake sediments in Bavaria, Germany.</title>
        <authorList>
            <person name="Naruki M."/>
            <person name="Watanabe A."/>
            <person name="Warashina T."/>
            <person name="Morita T."/>
            <person name="Arakawa K."/>
        </authorList>
    </citation>
    <scope>NUCLEOTIDE SEQUENCE [LARGE SCALE GENOMIC DNA]</scope>
    <source>
        <strain evidence="12 13">CS-K2</strain>
    </source>
</reference>
<evidence type="ECO:0000256" key="3">
    <source>
        <dbReference type="ARBA" id="ARBA00012438"/>
    </source>
</evidence>
<feature type="domain" description="Histidine kinase" evidence="11">
    <location>
        <begin position="221"/>
        <end position="417"/>
    </location>
</feature>
<dbReference type="InterPro" id="IPR003594">
    <property type="entry name" value="HATPase_dom"/>
</dbReference>
<dbReference type="GO" id="GO:0000155">
    <property type="term" value="F:phosphorelay sensor kinase activity"/>
    <property type="evidence" value="ECO:0007669"/>
    <property type="project" value="InterPro"/>
</dbReference>
<evidence type="ECO:0000259" key="11">
    <source>
        <dbReference type="PROSITE" id="PS50109"/>
    </source>
</evidence>
<dbReference type="PANTHER" id="PTHR45436">
    <property type="entry name" value="SENSOR HISTIDINE KINASE YKOH"/>
    <property type="match status" value="1"/>
</dbReference>
<dbReference type="Proteomes" id="UP001329151">
    <property type="component" value="Chromosome"/>
</dbReference>
<keyword evidence="4" id="KW-0597">Phosphoprotein</keyword>
<keyword evidence="13" id="KW-1185">Reference proteome</keyword>
<dbReference type="SMART" id="SM00387">
    <property type="entry name" value="HATPase_c"/>
    <property type="match status" value="1"/>
</dbReference>
<dbReference type="CDD" id="cd00082">
    <property type="entry name" value="HisKA"/>
    <property type="match status" value="1"/>
</dbReference>
<dbReference type="InterPro" id="IPR003661">
    <property type="entry name" value="HisK_dim/P_dom"/>
</dbReference>
<dbReference type="InterPro" id="IPR036097">
    <property type="entry name" value="HisK_dim/P_sf"/>
</dbReference>
<evidence type="ECO:0000313" key="13">
    <source>
        <dbReference type="Proteomes" id="UP001329151"/>
    </source>
</evidence>
<protein>
    <recommendedName>
        <fullName evidence="3">histidine kinase</fullName>
        <ecNumber evidence="3">2.7.13.3</ecNumber>
    </recommendedName>
</protein>
<dbReference type="PANTHER" id="PTHR45436:SF9">
    <property type="entry name" value="SENSOR PROTEIN"/>
    <property type="match status" value="1"/>
</dbReference>
<dbReference type="SMART" id="SM00388">
    <property type="entry name" value="HisKA"/>
    <property type="match status" value="1"/>
</dbReference>
<sequence length="435" mass="49158">MAWRSALQMSIFSTLGVAMIAIISFQAIHMWQDMRHQDTMTRAALSIEQVLARNSELEPTDMWGRVDELLLSLGNLRAKVHGNAGQVLYGPQVLLSRVKHKATYMHSLHNLGGTMPMRDLELALDVSEDKRFLNFVALLFAGVTVVWGFVIMMVSGTLARFELKPLNTFGRRIADFDPSDLRARIKSDNEPEELYPVIEQFNKLMGKVGYFHDQLRSFNSNVAHELNTPLSSLTVSHELLLREKTLDPEQLREALHSHLEELQRMNRIIQSMLFLSHASQGQYNNFRWVDKLSEPVMTVVDYMEAMLEEKQLSFEIQGDAAVRVDSELIKRALSNLLSNAARYAQEGSVIQIRIDKTMPSGQVRITVSNKGVCIPEPSIPHLFEPFYRVDQSRNESGHNHGLGLAIVAAIARLHGGEPFAHCDGDWVRIGFTIQA</sequence>
<feature type="transmembrane region" description="Helical" evidence="10">
    <location>
        <begin position="132"/>
        <end position="154"/>
    </location>
</feature>
<accession>A0AA86JHZ3</accession>
<dbReference type="GO" id="GO:0005886">
    <property type="term" value="C:plasma membrane"/>
    <property type="evidence" value="ECO:0007669"/>
    <property type="project" value="TreeGrafter"/>
</dbReference>
<dbReference type="Pfam" id="PF00512">
    <property type="entry name" value="HisKA"/>
    <property type="match status" value="1"/>
</dbReference>
<evidence type="ECO:0000256" key="4">
    <source>
        <dbReference type="ARBA" id="ARBA00022553"/>
    </source>
</evidence>
<evidence type="ECO:0000256" key="7">
    <source>
        <dbReference type="ARBA" id="ARBA00022777"/>
    </source>
</evidence>
<feature type="transmembrane region" description="Helical" evidence="10">
    <location>
        <begin position="6"/>
        <end position="28"/>
    </location>
</feature>
<evidence type="ECO:0000256" key="5">
    <source>
        <dbReference type="ARBA" id="ARBA00022679"/>
    </source>
</evidence>
<dbReference type="KEGG" id="lto:RGQ30_00930"/>
<dbReference type="CDD" id="cd00075">
    <property type="entry name" value="HATPase"/>
    <property type="match status" value="1"/>
</dbReference>
<gene>
    <name evidence="12" type="ORF">RGQ30_00930</name>
</gene>
<dbReference type="InterPro" id="IPR050428">
    <property type="entry name" value="TCS_sensor_his_kinase"/>
</dbReference>
<dbReference type="AlphaFoldDB" id="A0AA86JHZ3"/>
<evidence type="ECO:0000256" key="8">
    <source>
        <dbReference type="ARBA" id="ARBA00022989"/>
    </source>
</evidence>
<dbReference type="EMBL" id="AP028947">
    <property type="protein sequence ID" value="BET24592.1"/>
    <property type="molecule type" value="Genomic_DNA"/>
</dbReference>
<organism evidence="12 13">
    <name type="scientific">Limnobacter thiooxidans</name>
    <dbReference type="NCBI Taxonomy" id="131080"/>
    <lineage>
        <taxon>Bacteria</taxon>
        <taxon>Pseudomonadati</taxon>
        <taxon>Pseudomonadota</taxon>
        <taxon>Betaproteobacteria</taxon>
        <taxon>Burkholderiales</taxon>
        <taxon>Burkholderiaceae</taxon>
        <taxon>Limnobacter</taxon>
    </lineage>
</organism>
<proteinExistence type="predicted"/>
<dbReference type="PROSITE" id="PS50109">
    <property type="entry name" value="HIS_KIN"/>
    <property type="match status" value="1"/>
</dbReference>
<dbReference type="InterPro" id="IPR005467">
    <property type="entry name" value="His_kinase_dom"/>
</dbReference>
<keyword evidence="8 10" id="KW-1133">Transmembrane helix</keyword>
<name>A0AA86JHZ3_9BURK</name>
<dbReference type="Gene3D" id="3.30.565.10">
    <property type="entry name" value="Histidine kinase-like ATPase, C-terminal domain"/>
    <property type="match status" value="1"/>
</dbReference>
<keyword evidence="6 10" id="KW-0812">Transmembrane</keyword>
<evidence type="ECO:0000313" key="12">
    <source>
        <dbReference type="EMBL" id="BET24592.1"/>
    </source>
</evidence>
<dbReference type="InterPro" id="IPR004358">
    <property type="entry name" value="Sig_transdc_His_kin-like_C"/>
</dbReference>
<comment type="subcellular location">
    <subcellularLocation>
        <location evidence="2">Membrane</location>
    </subcellularLocation>
</comment>
<dbReference type="SUPFAM" id="SSF47384">
    <property type="entry name" value="Homodimeric domain of signal transducing histidine kinase"/>
    <property type="match status" value="1"/>
</dbReference>
<dbReference type="SUPFAM" id="SSF55874">
    <property type="entry name" value="ATPase domain of HSP90 chaperone/DNA topoisomerase II/histidine kinase"/>
    <property type="match status" value="1"/>
</dbReference>
<dbReference type="Gene3D" id="1.10.287.130">
    <property type="match status" value="1"/>
</dbReference>
<dbReference type="Pfam" id="PF02518">
    <property type="entry name" value="HATPase_c"/>
    <property type="match status" value="1"/>
</dbReference>
<keyword evidence="5" id="KW-0808">Transferase</keyword>
<evidence type="ECO:0000256" key="9">
    <source>
        <dbReference type="ARBA" id="ARBA00023136"/>
    </source>
</evidence>
<dbReference type="InterPro" id="IPR036890">
    <property type="entry name" value="HATPase_C_sf"/>
</dbReference>
<evidence type="ECO:0000256" key="6">
    <source>
        <dbReference type="ARBA" id="ARBA00022692"/>
    </source>
</evidence>